<protein>
    <submittedName>
        <fullName evidence="2">Uncharacterized protein</fullName>
    </submittedName>
</protein>
<sequence length="85" mass="9064">MSNARDNRCRAVNKTPSGARDAVNLSVKSAQPKRDEGEKQGKSTPISLIVIGATTIAAKCRGFFRYEPFTGGYLGAGLNPLLARP</sequence>
<feature type="compositionally biased region" description="Basic and acidic residues" evidence="1">
    <location>
        <begin position="32"/>
        <end position="41"/>
    </location>
</feature>
<reference evidence="2" key="1">
    <citation type="submission" date="2022-12" db="EMBL/GenBank/DDBJ databases">
        <title>Draft genome assemblies for two species of Escallonia (Escalloniales).</title>
        <authorList>
            <person name="Chanderbali A."/>
            <person name="Dervinis C."/>
            <person name="Anghel I."/>
            <person name="Soltis D."/>
            <person name="Soltis P."/>
            <person name="Zapata F."/>
        </authorList>
    </citation>
    <scope>NUCLEOTIDE SEQUENCE</scope>
    <source>
        <strain evidence="2">UCBG92.1500</strain>
        <tissue evidence="2">Leaf</tissue>
    </source>
</reference>
<dbReference type="EMBL" id="JAVXUO010002530">
    <property type="protein sequence ID" value="KAK2972371.1"/>
    <property type="molecule type" value="Genomic_DNA"/>
</dbReference>
<name>A0AA88R401_9ASTE</name>
<dbReference type="AlphaFoldDB" id="A0AA88R401"/>
<evidence type="ECO:0000256" key="1">
    <source>
        <dbReference type="SAM" id="MobiDB-lite"/>
    </source>
</evidence>
<gene>
    <name evidence="2" type="ORF">RJ640_014429</name>
</gene>
<organism evidence="2 3">
    <name type="scientific">Escallonia rubra</name>
    <dbReference type="NCBI Taxonomy" id="112253"/>
    <lineage>
        <taxon>Eukaryota</taxon>
        <taxon>Viridiplantae</taxon>
        <taxon>Streptophyta</taxon>
        <taxon>Embryophyta</taxon>
        <taxon>Tracheophyta</taxon>
        <taxon>Spermatophyta</taxon>
        <taxon>Magnoliopsida</taxon>
        <taxon>eudicotyledons</taxon>
        <taxon>Gunneridae</taxon>
        <taxon>Pentapetalae</taxon>
        <taxon>asterids</taxon>
        <taxon>campanulids</taxon>
        <taxon>Escalloniales</taxon>
        <taxon>Escalloniaceae</taxon>
        <taxon>Escallonia</taxon>
    </lineage>
</organism>
<accession>A0AA88R401</accession>
<evidence type="ECO:0000313" key="3">
    <source>
        <dbReference type="Proteomes" id="UP001187471"/>
    </source>
</evidence>
<evidence type="ECO:0000313" key="2">
    <source>
        <dbReference type="EMBL" id="KAK2972371.1"/>
    </source>
</evidence>
<feature type="region of interest" description="Disordered" evidence="1">
    <location>
        <begin position="1"/>
        <end position="44"/>
    </location>
</feature>
<proteinExistence type="predicted"/>
<dbReference type="Proteomes" id="UP001187471">
    <property type="component" value="Unassembled WGS sequence"/>
</dbReference>
<comment type="caution">
    <text evidence="2">The sequence shown here is derived from an EMBL/GenBank/DDBJ whole genome shotgun (WGS) entry which is preliminary data.</text>
</comment>
<keyword evidence="3" id="KW-1185">Reference proteome</keyword>